<evidence type="ECO:0000313" key="3">
    <source>
        <dbReference type="Proteomes" id="UP000799753"/>
    </source>
</evidence>
<sequence>MNTIMPEKSGWRKKAKQRTKDSKANNDNLAPADDTTRRPGSGWRKSHAERPETPATPSIVVTEDIQSEAPSEANSPRRSSMPKLVRYLSGLHTKDHLKHINFNEDWWNEVELVKKPPVDPALALQSTFSHMRELPSKPIPVSHFSGLFHLFEDYRKIREERDTLAGKLGEMSQQHAQSKKAWVDAEFVYQTEIRRLELLIAHGASGMVGLAKARMDSVVKRKKVIGRKSGRDKLTTFQSLPEARLEEQTKARSRNVFRQRPSSSAADMVALSRRFSAIDAVEDVPIGTPPMHEHNVTLSRKVKSELNMLNMGAVNSLNSAAYSADSEFSWTGDPLPDEIDAGLLTTVDSSTDYDALAALRELGGLVAQKKGINLKRFMTRLMELLSENDAAKAPEMELNADSVISNDSENELMMTPNQKLRHAQSHPLLGSAYKRRRHFSFEPGDDLSYPKALVESSPESSPRYHTPGNEASIVNTTNPKPSKIPSPAQRSAYGSARREGSVSSLQSIGGRFHQDDRRDSRSSILTAFRESSRGGLHPVNSGSVHAAVRAFERSRTDNKTSSSEGLPNSSV</sequence>
<accession>A0A6A6S1P1</accession>
<proteinExistence type="predicted"/>
<feature type="region of interest" description="Disordered" evidence="1">
    <location>
        <begin position="547"/>
        <end position="571"/>
    </location>
</feature>
<feature type="region of interest" description="Disordered" evidence="1">
    <location>
        <begin position="1"/>
        <end position="81"/>
    </location>
</feature>
<organism evidence="2 3">
    <name type="scientific">Massarina eburnea CBS 473.64</name>
    <dbReference type="NCBI Taxonomy" id="1395130"/>
    <lineage>
        <taxon>Eukaryota</taxon>
        <taxon>Fungi</taxon>
        <taxon>Dikarya</taxon>
        <taxon>Ascomycota</taxon>
        <taxon>Pezizomycotina</taxon>
        <taxon>Dothideomycetes</taxon>
        <taxon>Pleosporomycetidae</taxon>
        <taxon>Pleosporales</taxon>
        <taxon>Massarineae</taxon>
        <taxon>Massarinaceae</taxon>
        <taxon>Massarina</taxon>
    </lineage>
</organism>
<evidence type="ECO:0000256" key="1">
    <source>
        <dbReference type="SAM" id="MobiDB-lite"/>
    </source>
</evidence>
<feature type="compositionally biased region" description="Polar residues" evidence="1">
    <location>
        <begin position="559"/>
        <end position="571"/>
    </location>
</feature>
<gene>
    <name evidence="2" type="ORF">P280DRAFT_313169</name>
</gene>
<name>A0A6A6S1P1_9PLEO</name>
<feature type="compositionally biased region" description="Polar residues" evidence="1">
    <location>
        <begin position="68"/>
        <end position="78"/>
    </location>
</feature>
<dbReference type="AlphaFoldDB" id="A0A6A6S1P1"/>
<reference evidence="2" key="1">
    <citation type="journal article" date="2020" name="Stud. Mycol.">
        <title>101 Dothideomycetes genomes: a test case for predicting lifestyles and emergence of pathogens.</title>
        <authorList>
            <person name="Haridas S."/>
            <person name="Albert R."/>
            <person name="Binder M."/>
            <person name="Bloem J."/>
            <person name="Labutti K."/>
            <person name="Salamov A."/>
            <person name="Andreopoulos B."/>
            <person name="Baker S."/>
            <person name="Barry K."/>
            <person name="Bills G."/>
            <person name="Bluhm B."/>
            <person name="Cannon C."/>
            <person name="Castanera R."/>
            <person name="Culley D."/>
            <person name="Daum C."/>
            <person name="Ezra D."/>
            <person name="Gonzalez J."/>
            <person name="Henrissat B."/>
            <person name="Kuo A."/>
            <person name="Liang C."/>
            <person name="Lipzen A."/>
            <person name="Lutzoni F."/>
            <person name="Magnuson J."/>
            <person name="Mondo S."/>
            <person name="Nolan M."/>
            <person name="Ohm R."/>
            <person name="Pangilinan J."/>
            <person name="Park H.-J."/>
            <person name="Ramirez L."/>
            <person name="Alfaro M."/>
            <person name="Sun H."/>
            <person name="Tritt A."/>
            <person name="Yoshinaga Y."/>
            <person name="Zwiers L.-H."/>
            <person name="Turgeon B."/>
            <person name="Goodwin S."/>
            <person name="Spatafora J."/>
            <person name="Crous P."/>
            <person name="Grigoriev I."/>
        </authorList>
    </citation>
    <scope>NUCLEOTIDE SEQUENCE</scope>
    <source>
        <strain evidence="2">CBS 473.64</strain>
    </source>
</reference>
<feature type="region of interest" description="Disordered" evidence="1">
    <location>
        <begin position="446"/>
        <end position="520"/>
    </location>
</feature>
<protein>
    <submittedName>
        <fullName evidence="2">Uncharacterized protein</fullName>
    </submittedName>
</protein>
<keyword evidence="3" id="KW-1185">Reference proteome</keyword>
<dbReference type="EMBL" id="MU006783">
    <property type="protein sequence ID" value="KAF2641435.1"/>
    <property type="molecule type" value="Genomic_DNA"/>
</dbReference>
<dbReference type="OrthoDB" id="5430717at2759"/>
<dbReference type="Proteomes" id="UP000799753">
    <property type="component" value="Unassembled WGS sequence"/>
</dbReference>
<evidence type="ECO:0000313" key="2">
    <source>
        <dbReference type="EMBL" id="KAF2641435.1"/>
    </source>
</evidence>